<dbReference type="EMBL" id="UINC01001494">
    <property type="protein sequence ID" value="SUZ82164.1"/>
    <property type="molecule type" value="Genomic_DNA"/>
</dbReference>
<reference evidence="3" key="1">
    <citation type="submission" date="2018-05" db="EMBL/GenBank/DDBJ databases">
        <authorList>
            <person name="Lanie J.A."/>
            <person name="Ng W.-L."/>
            <person name="Kazmierczak K.M."/>
            <person name="Andrzejewski T.M."/>
            <person name="Davidsen T.M."/>
            <person name="Wayne K.J."/>
            <person name="Tettelin H."/>
            <person name="Glass J.I."/>
            <person name="Rusch D."/>
            <person name="Podicherti R."/>
            <person name="Tsui H.-C.T."/>
            <person name="Winkler M.E."/>
        </authorList>
    </citation>
    <scope>NUCLEOTIDE SEQUENCE</scope>
</reference>
<dbReference type="GO" id="GO:0006281">
    <property type="term" value="P:DNA repair"/>
    <property type="evidence" value="ECO:0007669"/>
    <property type="project" value="InterPro"/>
</dbReference>
<dbReference type="PROSITE" id="PS50173">
    <property type="entry name" value="UMUC"/>
    <property type="match status" value="1"/>
</dbReference>
<dbReference type="InterPro" id="IPR001126">
    <property type="entry name" value="UmuC"/>
</dbReference>
<evidence type="ECO:0000256" key="1">
    <source>
        <dbReference type="ARBA" id="ARBA00022763"/>
    </source>
</evidence>
<dbReference type="PANTHER" id="PTHR35369:SF2">
    <property type="entry name" value="BLR3025 PROTEIN"/>
    <property type="match status" value="1"/>
</dbReference>
<sequence>MSKLYPSGHGISQGALIHEWDPVENKQLPGWAPISSNIGWACGPDSDPTLYSTSGHISAGSRQVLCLWLPTFELRLELLRSPELDTTSVALLSPGESIRGKIWQVSKRAYVTGVRPGQSISQAISLCPSLTLLEPDPTHYNAAVESMLDLLSELTPIVEPAGRGRVFLGMDGLNRLLGSPSNQVNLALCSLFRIFPPPLVAATRAGMAPGKFGAWVASASARSGEPVIVKEMELGSFLARCPVNTLPVNPLIIQRLERLGVESLGDLRRLPEPSLISQFGEEGRKALMWATGRRIDPVRPWHHSKPIRVSLEFTNPVGLTETLYTALDRLIELALSRPARRDRSVVSVRVGAHFEGGGSWFVEAVLKKPTTQRERIASPLRMKMEISPPPKAVVTLFIEFTQFGASSTQTTLFDRKRDGGRTLAGRNLTQEEVPDSLRDAIKELKLRLGCSPLYRVVEVDPWSRIPERRHALLNFDP</sequence>
<dbReference type="AlphaFoldDB" id="A0A381QT74"/>
<dbReference type="InterPro" id="IPR050356">
    <property type="entry name" value="SulA_CellDiv_inhibitor"/>
</dbReference>
<dbReference type="Gene3D" id="3.30.70.270">
    <property type="match status" value="1"/>
</dbReference>
<dbReference type="InterPro" id="IPR043128">
    <property type="entry name" value="Rev_trsase/Diguanyl_cyclase"/>
</dbReference>
<accession>A0A381QT74</accession>
<keyword evidence="1" id="KW-0227">DNA damage</keyword>
<feature type="domain" description="UmuC" evidence="2">
    <location>
        <begin position="64"/>
        <end position="247"/>
    </location>
</feature>
<name>A0A381QT74_9ZZZZ</name>
<dbReference type="SUPFAM" id="SSF56672">
    <property type="entry name" value="DNA/RNA polymerases"/>
    <property type="match status" value="1"/>
</dbReference>
<evidence type="ECO:0000313" key="3">
    <source>
        <dbReference type="EMBL" id="SUZ82164.1"/>
    </source>
</evidence>
<dbReference type="InterPro" id="IPR043502">
    <property type="entry name" value="DNA/RNA_pol_sf"/>
</dbReference>
<dbReference type="Pfam" id="PF00817">
    <property type="entry name" value="IMS"/>
    <property type="match status" value="1"/>
</dbReference>
<dbReference type="PANTHER" id="PTHR35369">
    <property type="entry name" value="BLR3025 PROTEIN-RELATED"/>
    <property type="match status" value="1"/>
</dbReference>
<dbReference type="Gene3D" id="1.10.150.20">
    <property type="entry name" value="5' to 3' exonuclease, C-terminal subdomain"/>
    <property type="match status" value="1"/>
</dbReference>
<proteinExistence type="predicted"/>
<protein>
    <recommendedName>
        <fullName evidence="2">UmuC domain-containing protein</fullName>
    </recommendedName>
</protein>
<dbReference type="Gene3D" id="3.40.1170.60">
    <property type="match status" value="1"/>
</dbReference>
<gene>
    <name evidence="3" type="ORF">METZ01_LOCUS35018</name>
</gene>
<organism evidence="3">
    <name type="scientific">marine metagenome</name>
    <dbReference type="NCBI Taxonomy" id="408172"/>
    <lineage>
        <taxon>unclassified sequences</taxon>
        <taxon>metagenomes</taxon>
        <taxon>ecological metagenomes</taxon>
    </lineage>
</organism>
<evidence type="ECO:0000259" key="2">
    <source>
        <dbReference type="PROSITE" id="PS50173"/>
    </source>
</evidence>